<accession>A0A0X8FFG7</accession>
<dbReference type="KEGG" id="aun:AWM73_07635"/>
<dbReference type="PANTHER" id="PTHR36849">
    <property type="entry name" value="CYTOPLASMIC PROTEIN-RELATED"/>
    <property type="match status" value="1"/>
</dbReference>
<dbReference type="Proteomes" id="UP000594771">
    <property type="component" value="Chromosome"/>
</dbReference>
<dbReference type="EMBL" id="CP065662">
    <property type="protein sequence ID" value="QPS01942.1"/>
    <property type="molecule type" value="Genomic_DNA"/>
</dbReference>
<evidence type="ECO:0000313" key="2">
    <source>
        <dbReference type="Proteomes" id="UP000594771"/>
    </source>
</evidence>
<dbReference type="AlphaFoldDB" id="A0A0X8FFG7"/>
<evidence type="ECO:0000313" key="1">
    <source>
        <dbReference type="EMBL" id="QPS01942.1"/>
    </source>
</evidence>
<proteinExistence type="predicted"/>
<organism evidence="1 2">
    <name type="scientific">Aerococcus urinae</name>
    <dbReference type="NCBI Taxonomy" id="1376"/>
    <lineage>
        <taxon>Bacteria</taxon>
        <taxon>Bacillati</taxon>
        <taxon>Bacillota</taxon>
        <taxon>Bacilli</taxon>
        <taxon>Lactobacillales</taxon>
        <taxon>Aerococcaceae</taxon>
        <taxon>Aerococcus</taxon>
    </lineage>
</organism>
<name>A0A0X8FFG7_9LACT</name>
<dbReference type="RefSeq" id="WP_060778782.1">
    <property type="nucleotide sequence ID" value="NZ_CAJHLF010000004.1"/>
</dbReference>
<dbReference type="Pfam" id="PF22752">
    <property type="entry name" value="DUF488-N3i"/>
    <property type="match status" value="1"/>
</dbReference>
<dbReference type="InterPro" id="IPR052552">
    <property type="entry name" value="YeaO-like"/>
</dbReference>
<protein>
    <submittedName>
        <fullName evidence="1">DUF488 family protein</fullName>
    </submittedName>
</protein>
<gene>
    <name evidence="1" type="ORF">I6G68_02380</name>
</gene>
<sequence>MEIAIKRAYDDYDPSDGERILVDRLWPRGVKKEEAHVDEWEKDVAPSDDLRKTFHQNPDHFDHFKSAYKQELNQDQAAHEACQRLCQKASDHKITLIYSSKNESENNAVVLREHLLAMRVY</sequence>
<dbReference type="OrthoDB" id="9790745at2"/>
<dbReference type="PANTHER" id="PTHR36849:SF1">
    <property type="entry name" value="CYTOPLASMIC PROTEIN"/>
    <property type="match status" value="1"/>
</dbReference>
<reference evidence="1 2" key="1">
    <citation type="submission" date="2020-12" db="EMBL/GenBank/DDBJ databases">
        <title>FDA dAtabase for Regulatory Grade micrObial Sequences (FDA-ARGOS): Supporting development and validation of Infectious Disease Dx tests.</title>
        <authorList>
            <person name="Sproer C."/>
            <person name="Gronow S."/>
            <person name="Severitt S."/>
            <person name="Schroder I."/>
            <person name="Tallon L."/>
            <person name="Sadzewicz L."/>
            <person name="Zhao X."/>
            <person name="Boylan J."/>
            <person name="Ott S."/>
            <person name="Bowen H."/>
            <person name="Vavikolanu K."/>
            <person name="Mehta A."/>
            <person name="Aluvathingal J."/>
            <person name="Nadendla S."/>
            <person name="Lowell S."/>
            <person name="Myers T."/>
            <person name="Yan Y."/>
            <person name="Sichtig H."/>
        </authorList>
    </citation>
    <scope>NUCLEOTIDE SEQUENCE [LARGE SCALE GENOMIC DNA]</scope>
    <source>
        <strain evidence="1 2">FDAARGOS_911</strain>
    </source>
</reference>
<dbReference type="GeneID" id="35767862"/>